<dbReference type="InterPro" id="IPR007263">
    <property type="entry name" value="DCC1-like"/>
</dbReference>
<proteinExistence type="predicted"/>
<dbReference type="RefSeq" id="WP_079637351.1">
    <property type="nucleotide sequence ID" value="NZ_FUYP01000003.1"/>
</dbReference>
<dbReference type="AlphaFoldDB" id="A0A1T5AFD6"/>
<dbReference type="PANTHER" id="PTHR33639:SF2">
    <property type="entry name" value="DUF393 DOMAIN-CONTAINING PROTEIN"/>
    <property type="match status" value="1"/>
</dbReference>
<dbReference type="EMBL" id="FUYP01000003">
    <property type="protein sequence ID" value="SKB33615.1"/>
    <property type="molecule type" value="Genomic_DNA"/>
</dbReference>
<reference evidence="2" key="1">
    <citation type="submission" date="2017-02" db="EMBL/GenBank/DDBJ databases">
        <authorList>
            <person name="Varghese N."/>
            <person name="Submissions S."/>
        </authorList>
    </citation>
    <scope>NUCLEOTIDE SEQUENCE [LARGE SCALE GENOMIC DNA]</scope>
    <source>
        <strain evidence="2">R11H</strain>
    </source>
</reference>
<keyword evidence="2" id="KW-1185">Reference proteome</keyword>
<gene>
    <name evidence="1" type="ORF">SAMN06295937_1003176</name>
</gene>
<organism evidence="1 2">
    <name type="scientific">Sphingopyxis flava</name>
    <dbReference type="NCBI Taxonomy" id="1507287"/>
    <lineage>
        <taxon>Bacteria</taxon>
        <taxon>Pseudomonadati</taxon>
        <taxon>Pseudomonadota</taxon>
        <taxon>Alphaproteobacteria</taxon>
        <taxon>Sphingomonadales</taxon>
        <taxon>Sphingomonadaceae</taxon>
        <taxon>Sphingopyxis</taxon>
    </lineage>
</organism>
<name>A0A1T5AFD6_9SPHN</name>
<accession>A0A1T5AFD6</accession>
<dbReference type="Pfam" id="PF04134">
    <property type="entry name" value="DCC1-like"/>
    <property type="match status" value="1"/>
</dbReference>
<dbReference type="OrthoDB" id="9785438at2"/>
<protein>
    <submittedName>
        <fullName evidence="1">Predicted thiol-disulfide oxidoreductase YuxK, DCC family</fullName>
    </submittedName>
</protein>
<evidence type="ECO:0000313" key="2">
    <source>
        <dbReference type="Proteomes" id="UP000190044"/>
    </source>
</evidence>
<dbReference type="InterPro" id="IPR052927">
    <property type="entry name" value="DCC_oxidoreductase"/>
</dbReference>
<dbReference type="GO" id="GO:0015035">
    <property type="term" value="F:protein-disulfide reductase activity"/>
    <property type="evidence" value="ECO:0007669"/>
    <property type="project" value="InterPro"/>
</dbReference>
<evidence type="ECO:0000313" key="1">
    <source>
        <dbReference type="EMBL" id="SKB33615.1"/>
    </source>
</evidence>
<dbReference type="Proteomes" id="UP000190044">
    <property type="component" value="Unassembled WGS sequence"/>
</dbReference>
<sequence length="150" mass="17143">MPEVSKQSFSYRDDPSVPDFGDGRALFIFDGICALCSGGASWIMRYDSRALVNFSPAQEALGRALYAHYGIEMDESYLLIADGRAYTASRGYLELCRILGGWWHALRISAIVPERLRDWLYALIARNRYRWFGKADYCALLTKEQRGRLL</sequence>
<dbReference type="PANTHER" id="PTHR33639">
    <property type="entry name" value="THIOL-DISULFIDE OXIDOREDUCTASE DCC"/>
    <property type="match status" value="1"/>
</dbReference>